<evidence type="ECO:0000256" key="2">
    <source>
        <dbReference type="ARBA" id="ARBA00004651"/>
    </source>
</evidence>
<evidence type="ECO:0000256" key="4">
    <source>
        <dbReference type="ARBA" id="ARBA00016131"/>
    </source>
</evidence>
<feature type="signal peptide" evidence="18">
    <location>
        <begin position="1"/>
        <end position="23"/>
    </location>
</feature>
<dbReference type="InterPro" id="IPR002429">
    <property type="entry name" value="CcO_II-like_C"/>
</dbReference>
<dbReference type="Gene3D" id="2.60.40.420">
    <property type="entry name" value="Cupredoxins - blue copper proteins"/>
    <property type="match status" value="1"/>
</dbReference>
<keyword evidence="13 14" id="KW-0472">Membrane</keyword>
<evidence type="ECO:0000256" key="15">
    <source>
        <dbReference type="RuleBase" id="RU000456"/>
    </source>
</evidence>
<keyword evidence="8 15" id="KW-0812">Transmembrane</keyword>
<dbReference type="PANTHER" id="PTHR22888">
    <property type="entry name" value="CYTOCHROME C OXIDASE, SUBUNIT II"/>
    <property type="match status" value="1"/>
</dbReference>
<keyword evidence="22" id="KW-1185">Reference proteome</keyword>
<dbReference type="InterPro" id="IPR034227">
    <property type="entry name" value="CuRO_UO_II"/>
</dbReference>
<keyword evidence="10 14" id="KW-0249">Electron transport</keyword>
<protein>
    <recommendedName>
        <fullName evidence="4 14">Quinol oxidase subunit 2</fullName>
        <ecNumber evidence="14">1.10.3.-</ecNumber>
    </recommendedName>
</protein>
<evidence type="ECO:0000256" key="7">
    <source>
        <dbReference type="ARBA" id="ARBA00022660"/>
    </source>
</evidence>
<evidence type="ECO:0000256" key="14">
    <source>
        <dbReference type="PIRNR" id="PIRNR000292"/>
    </source>
</evidence>
<evidence type="ECO:0000256" key="5">
    <source>
        <dbReference type="ARBA" id="ARBA00022448"/>
    </source>
</evidence>
<keyword evidence="11 17" id="KW-1133">Transmembrane helix</keyword>
<evidence type="ECO:0000256" key="9">
    <source>
        <dbReference type="ARBA" id="ARBA00022729"/>
    </source>
</evidence>
<evidence type="ECO:0000256" key="8">
    <source>
        <dbReference type="ARBA" id="ARBA00022692"/>
    </source>
</evidence>
<dbReference type="EC" id="1.10.3.-" evidence="14"/>
<sequence length="288" mass="32047">MKKIGLKLFAALTLLLVALTGCAADNQNVLNPQGPVARTQFHLIVWSFVLMAIVVLGVFIIFVVVLVKNGKKNNPNYDPEDDGNVKLEITWTVIPIIIVILLAIPTVKTTYDLEKPPKTAEAKTPMTIVVTSADWKWIFRYPEQNIETVNYVTIPADRPIKFELQAKGAMNSFWVPSLGGQAYTMPNMQMSLWLQADHPGDYIGRGANFTGKGFAHMQFNVIAKSDKDFNKWVQHVKSTAPRLTEEKYNEILKPGTVGRMTFSSTPKDDGADLDMSGMDMGGMHHGKH</sequence>
<dbReference type="EMBL" id="JAFBER010000026">
    <property type="protein sequence ID" value="MBM7646676.1"/>
    <property type="molecule type" value="Genomic_DNA"/>
</dbReference>
<evidence type="ECO:0000256" key="6">
    <source>
        <dbReference type="ARBA" id="ARBA00022475"/>
    </source>
</evidence>
<feature type="chain" id="PRO_5046857499" description="Quinol oxidase subunit 2" evidence="18">
    <location>
        <begin position="24"/>
        <end position="288"/>
    </location>
</feature>
<dbReference type="Pfam" id="PF02790">
    <property type="entry name" value="COX2_TM"/>
    <property type="match status" value="1"/>
</dbReference>
<dbReference type="SUPFAM" id="SSF49503">
    <property type="entry name" value="Cupredoxins"/>
    <property type="match status" value="1"/>
</dbReference>
<dbReference type="SUPFAM" id="SSF81464">
    <property type="entry name" value="Cytochrome c oxidase subunit II-like, transmembrane region"/>
    <property type="match status" value="1"/>
</dbReference>
<dbReference type="CDD" id="cd04212">
    <property type="entry name" value="CuRO_UO_II"/>
    <property type="match status" value="1"/>
</dbReference>
<organism evidence="21 22">
    <name type="scientific">Scopulibacillus daqui</name>
    <dbReference type="NCBI Taxonomy" id="1469162"/>
    <lineage>
        <taxon>Bacteria</taxon>
        <taxon>Bacillati</taxon>
        <taxon>Bacillota</taxon>
        <taxon>Bacilli</taxon>
        <taxon>Bacillales</taxon>
        <taxon>Sporolactobacillaceae</taxon>
        <taxon>Scopulibacillus</taxon>
    </lineage>
</organism>
<evidence type="ECO:0000256" key="10">
    <source>
        <dbReference type="ARBA" id="ARBA00022982"/>
    </source>
</evidence>
<dbReference type="Pfam" id="PF00116">
    <property type="entry name" value="COX2"/>
    <property type="match status" value="1"/>
</dbReference>
<dbReference type="PROSITE" id="PS50857">
    <property type="entry name" value="COX2_CUA"/>
    <property type="match status" value="1"/>
</dbReference>
<dbReference type="Gene3D" id="1.10.287.90">
    <property type="match status" value="1"/>
</dbReference>
<dbReference type="PROSITE" id="PS50999">
    <property type="entry name" value="COX2_TM"/>
    <property type="match status" value="1"/>
</dbReference>
<dbReference type="PIRSF" id="PIRSF000292">
    <property type="entry name" value="Ubi_od_II"/>
    <property type="match status" value="1"/>
</dbReference>
<feature type="transmembrane region" description="Helical" evidence="17">
    <location>
        <begin position="43"/>
        <end position="67"/>
    </location>
</feature>
<keyword evidence="12 14" id="KW-0560">Oxidoreductase</keyword>
<evidence type="ECO:0000256" key="12">
    <source>
        <dbReference type="ARBA" id="ARBA00023002"/>
    </source>
</evidence>
<keyword evidence="6 14" id="KW-1003">Cell membrane</keyword>
<comment type="subcellular location">
    <subcellularLocation>
        <location evidence="2 15">Cell membrane</location>
        <topology evidence="2 15">Multi-pass membrane protein</topology>
    </subcellularLocation>
</comment>
<keyword evidence="5 14" id="KW-0813">Transport</keyword>
<evidence type="ECO:0000256" key="1">
    <source>
        <dbReference type="ARBA" id="ARBA00000725"/>
    </source>
</evidence>
<evidence type="ECO:0000259" key="20">
    <source>
        <dbReference type="PROSITE" id="PS50999"/>
    </source>
</evidence>
<dbReference type="InterPro" id="IPR036257">
    <property type="entry name" value="Cyt_c_oxidase_su2_TM_sf"/>
</dbReference>
<dbReference type="NCBIfam" id="TIGR01432">
    <property type="entry name" value="QOXA"/>
    <property type="match status" value="1"/>
</dbReference>
<dbReference type="InterPro" id="IPR011759">
    <property type="entry name" value="Cyt_c_oxidase_su2_TM_dom"/>
</dbReference>
<comment type="function">
    <text evidence="14">Catalyzes quinol oxidation with the concomitant reduction of oxygen to water. Subunit II transfers the electrons from a quinol to the binuclear center of the catalytic subunit I.</text>
</comment>
<evidence type="ECO:0000256" key="11">
    <source>
        <dbReference type="ARBA" id="ARBA00022989"/>
    </source>
</evidence>
<dbReference type="InterPro" id="IPR006333">
    <property type="entry name" value="Cyt_o_ubiquinol_oxidase_su2"/>
</dbReference>
<feature type="domain" description="Cytochrome oxidase subunit II copper A binding" evidence="19">
    <location>
        <begin position="123"/>
        <end position="235"/>
    </location>
</feature>
<dbReference type="InterPro" id="IPR008972">
    <property type="entry name" value="Cupredoxin"/>
</dbReference>
<feature type="region of interest" description="Disordered" evidence="16">
    <location>
        <begin position="259"/>
        <end position="288"/>
    </location>
</feature>
<evidence type="ECO:0000256" key="13">
    <source>
        <dbReference type="ARBA" id="ARBA00023136"/>
    </source>
</evidence>
<keyword evidence="9 18" id="KW-0732">Signal</keyword>
<name>A0ABS2Q388_9BACL</name>
<evidence type="ECO:0000256" key="16">
    <source>
        <dbReference type="SAM" id="MobiDB-lite"/>
    </source>
</evidence>
<dbReference type="InterPro" id="IPR006332">
    <property type="entry name" value="QoxA"/>
</dbReference>
<evidence type="ECO:0000256" key="18">
    <source>
        <dbReference type="SAM" id="SignalP"/>
    </source>
</evidence>
<evidence type="ECO:0000313" key="21">
    <source>
        <dbReference type="EMBL" id="MBM7646676.1"/>
    </source>
</evidence>
<feature type="transmembrane region" description="Helical" evidence="17">
    <location>
        <begin position="88"/>
        <end position="107"/>
    </location>
</feature>
<reference evidence="21 22" key="1">
    <citation type="submission" date="2021-01" db="EMBL/GenBank/DDBJ databases">
        <title>Genomic Encyclopedia of Type Strains, Phase IV (KMG-IV): sequencing the most valuable type-strain genomes for metagenomic binning, comparative biology and taxonomic classification.</title>
        <authorList>
            <person name="Goeker M."/>
        </authorList>
    </citation>
    <scope>NUCLEOTIDE SEQUENCE [LARGE SCALE GENOMIC DNA]</scope>
    <source>
        <strain evidence="21 22">DSM 28236</strain>
    </source>
</reference>
<dbReference type="PANTHER" id="PTHR22888:SF18">
    <property type="entry name" value="CYTOCHROME BO(3) UBIQUINOL OXIDASE SUBUNIT 2"/>
    <property type="match status" value="1"/>
</dbReference>
<comment type="similarity">
    <text evidence="3 14 15">Belongs to the cytochrome c oxidase subunit 2 family.</text>
</comment>
<evidence type="ECO:0000259" key="19">
    <source>
        <dbReference type="PROSITE" id="PS50857"/>
    </source>
</evidence>
<dbReference type="Proteomes" id="UP000808914">
    <property type="component" value="Unassembled WGS sequence"/>
</dbReference>
<feature type="domain" description="Cytochrome oxidase subunit II transmembrane region profile" evidence="20">
    <location>
        <begin position="21"/>
        <end position="117"/>
    </location>
</feature>
<proteinExistence type="inferred from homology"/>
<accession>A0ABS2Q388</accession>
<comment type="catalytic activity">
    <reaction evidence="1 14">
        <text>2 a quinol + O2 = 2 a quinone + 2 H2O</text>
        <dbReference type="Rhea" id="RHEA:55376"/>
        <dbReference type="ChEBI" id="CHEBI:15377"/>
        <dbReference type="ChEBI" id="CHEBI:15379"/>
        <dbReference type="ChEBI" id="CHEBI:24646"/>
        <dbReference type="ChEBI" id="CHEBI:132124"/>
    </reaction>
</comment>
<dbReference type="RefSeq" id="WP_205004558.1">
    <property type="nucleotide sequence ID" value="NZ_JAFBER010000026.1"/>
</dbReference>
<evidence type="ECO:0000256" key="17">
    <source>
        <dbReference type="SAM" id="Phobius"/>
    </source>
</evidence>
<evidence type="ECO:0000313" key="22">
    <source>
        <dbReference type="Proteomes" id="UP000808914"/>
    </source>
</evidence>
<evidence type="ECO:0000256" key="3">
    <source>
        <dbReference type="ARBA" id="ARBA00007866"/>
    </source>
</evidence>
<keyword evidence="7 14" id="KW-0679">Respiratory chain</keyword>
<dbReference type="InterPro" id="IPR045187">
    <property type="entry name" value="CcO_II"/>
</dbReference>
<gene>
    <name evidence="21" type="ORF">JOD45_002909</name>
</gene>
<dbReference type="PROSITE" id="PS51257">
    <property type="entry name" value="PROKAR_LIPOPROTEIN"/>
    <property type="match status" value="1"/>
</dbReference>
<comment type="caution">
    <text evidence="21">The sequence shown here is derived from an EMBL/GenBank/DDBJ whole genome shotgun (WGS) entry which is preliminary data.</text>
</comment>